<accession>A0A402A3K6</accession>
<keyword evidence="2" id="KW-1185">Reference proteome</keyword>
<dbReference type="EMBL" id="BIFR01000001">
    <property type="protein sequence ID" value="GCE13724.1"/>
    <property type="molecule type" value="Genomic_DNA"/>
</dbReference>
<evidence type="ECO:0000313" key="1">
    <source>
        <dbReference type="EMBL" id="GCE13724.1"/>
    </source>
</evidence>
<sequence>MAQSEVAQLRQQIVEEYEAMKRGLSGLKLGSAKHAFIDARMKRVDGYHNQLSQHVGEQDATMAICELYVQVIG</sequence>
<reference evidence="2" key="1">
    <citation type="submission" date="2018-12" db="EMBL/GenBank/DDBJ databases">
        <title>Tengunoibacter tsumagoiensis gen. nov., sp. nov., Dictyobacter kobayashii sp. nov., D. alpinus sp. nov., and D. joshuensis sp. nov. and description of Dictyobacteraceae fam. nov. within the order Ktedonobacterales isolated from Tengu-no-mugimeshi.</title>
        <authorList>
            <person name="Wang C.M."/>
            <person name="Zheng Y."/>
            <person name="Sakai Y."/>
            <person name="Toyoda A."/>
            <person name="Minakuchi Y."/>
            <person name="Abe K."/>
            <person name="Yokota A."/>
            <person name="Yabe S."/>
        </authorList>
    </citation>
    <scope>NUCLEOTIDE SEQUENCE [LARGE SCALE GENOMIC DNA]</scope>
    <source>
        <strain evidence="2">Uno3</strain>
    </source>
</reference>
<organism evidence="1 2">
    <name type="scientific">Tengunoibacter tsumagoiensis</name>
    <dbReference type="NCBI Taxonomy" id="2014871"/>
    <lineage>
        <taxon>Bacteria</taxon>
        <taxon>Bacillati</taxon>
        <taxon>Chloroflexota</taxon>
        <taxon>Ktedonobacteria</taxon>
        <taxon>Ktedonobacterales</taxon>
        <taxon>Dictyobacteraceae</taxon>
        <taxon>Tengunoibacter</taxon>
    </lineage>
</organism>
<protein>
    <submittedName>
        <fullName evidence="1">Uncharacterized protein</fullName>
    </submittedName>
</protein>
<dbReference type="RefSeq" id="WP_126581227.1">
    <property type="nucleotide sequence ID" value="NZ_BIFR01000001.1"/>
</dbReference>
<proteinExistence type="predicted"/>
<dbReference type="Proteomes" id="UP000287352">
    <property type="component" value="Unassembled WGS sequence"/>
</dbReference>
<comment type="caution">
    <text evidence="1">The sequence shown here is derived from an EMBL/GenBank/DDBJ whole genome shotgun (WGS) entry which is preliminary data.</text>
</comment>
<dbReference type="AlphaFoldDB" id="A0A402A3K6"/>
<name>A0A402A3K6_9CHLR</name>
<gene>
    <name evidence="1" type="ORF">KTT_35830</name>
</gene>
<evidence type="ECO:0000313" key="2">
    <source>
        <dbReference type="Proteomes" id="UP000287352"/>
    </source>
</evidence>
<dbReference type="OrthoDB" id="165009at2"/>